<dbReference type="RefSeq" id="WP_377314218.1">
    <property type="nucleotide sequence ID" value="NZ_JBHUIY010000003.1"/>
</dbReference>
<comment type="caution">
    <text evidence="1">The sequence shown here is derived from an EMBL/GenBank/DDBJ whole genome shotgun (WGS) entry which is preliminary data.</text>
</comment>
<evidence type="ECO:0000313" key="1">
    <source>
        <dbReference type="EMBL" id="MFD2232683.1"/>
    </source>
</evidence>
<proteinExistence type="predicted"/>
<organism evidence="1 2">
    <name type="scientific">Phaeospirillum tilakii</name>
    <dbReference type="NCBI Taxonomy" id="741673"/>
    <lineage>
        <taxon>Bacteria</taxon>
        <taxon>Pseudomonadati</taxon>
        <taxon>Pseudomonadota</taxon>
        <taxon>Alphaproteobacteria</taxon>
        <taxon>Rhodospirillales</taxon>
        <taxon>Rhodospirillaceae</taxon>
        <taxon>Phaeospirillum</taxon>
    </lineage>
</organism>
<sequence length="153" mass="16074">MSTALKLQPSLPADVPTPCRTQILLAATAVRASDRVVVIGPGSFDLLLGLARNGCKSATTLRSPARCRSEVSAADVVCFTGIEAIDADLATAIDHLETPRIVTIQLTRDSAKAGLASILDQLRAKGFADQAITQAGGRTLVVASRPAWLRRVI</sequence>
<evidence type="ECO:0000313" key="2">
    <source>
        <dbReference type="Proteomes" id="UP001597296"/>
    </source>
</evidence>
<keyword evidence="2" id="KW-1185">Reference proteome</keyword>
<name>A0ABW5C748_9PROT</name>
<accession>A0ABW5C748</accession>
<dbReference type="EMBL" id="JBHUIY010000003">
    <property type="protein sequence ID" value="MFD2232683.1"/>
    <property type="molecule type" value="Genomic_DNA"/>
</dbReference>
<gene>
    <name evidence="1" type="ORF">ACFSNB_02570</name>
</gene>
<reference evidence="2" key="1">
    <citation type="journal article" date="2019" name="Int. J. Syst. Evol. Microbiol.">
        <title>The Global Catalogue of Microorganisms (GCM) 10K type strain sequencing project: providing services to taxonomists for standard genome sequencing and annotation.</title>
        <authorList>
            <consortium name="The Broad Institute Genomics Platform"/>
            <consortium name="The Broad Institute Genome Sequencing Center for Infectious Disease"/>
            <person name="Wu L."/>
            <person name="Ma J."/>
        </authorList>
    </citation>
    <scope>NUCLEOTIDE SEQUENCE [LARGE SCALE GENOMIC DNA]</scope>
    <source>
        <strain evidence="2">KCTC 15012</strain>
    </source>
</reference>
<dbReference type="Proteomes" id="UP001597296">
    <property type="component" value="Unassembled WGS sequence"/>
</dbReference>
<protein>
    <submittedName>
        <fullName evidence="1">Uncharacterized protein</fullName>
    </submittedName>
</protein>